<sequence>MLRSQRLSRILEMIQSEGAVTVDSLVDSLGISPATARRDLDVLDSEGQVKRTRGGAEALGDHQLPQIHSSNHDEFGQHKVAIAKLCTMFLQPGYVIGMTGGSTVSEVANAIVDWTRQHSAFSSPNSTPLLTIVTNAIDVAYRLANQANIKIVVLGGQLNQTSFESTGPFGIHMLEQLWFDLAFIGVNGFDENGPGTVDEYEAATNRMMVHRSNKPIVVADSGKFGKRSFSSIGGPSTVRTVVTDSDITEATMDKLKLDGYQIHVARVDQHD</sequence>
<dbReference type="PROSITE" id="PS00894">
    <property type="entry name" value="HTH_DEOR_1"/>
    <property type="match status" value="1"/>
</dbReference>
<feature type="domain" description="HTH deoR-type" evidence="4">
    <location>
        <begin position="3"/>
        <end position="58"/>
    </location>
</feature>
<dbReference type="InterPro" id="IPR001034">
    <property type="entry name" value="DeoR_HTH"/>
</dbReference>
<organism evidence="5 6">
    <name type="scientific">Corynebacterium pseudopelargi</name>
    <dbReference type="NCBI Taxonomy" id="2080757"/>
    <lineage>
        <taxon>Bacteria</taxon>
        <taxon>Bacillati</taxon>
        <taxon>Actinomycetota</taxon>
        <taxon>Actinomycetes</taxon>
        <taxon>Mycobacteriales</taxon>
        <taxon>Corynebacteriaceae</taxon>
        <taxon>Corynebacterium</taxon>
    </lineage>
</organism>
<dbReference type="InterPro" id="IPR014036">
    <property type="entry name" value="DeoR-like_C"/>
</dbReference>
<dbReference type="EMBL" id="CP033898">
    <property type="protein sequence ID" value="AZA08819.1"/>
    <property type="molecule type" value="Genomic_DNA"/>
</dbReference>
<dbReference type="InterPro" id="IPR018356">
    <property type="entry name" value="Tscrpt_reg_HTH_DeoR_CS"/>
</dbReference>
<keyword evidence="2" id="KW-0238">DNA-binding</keyword>
<dbReference type="Pfam" id="PF00455">
    <property type="entry name" value="DeoRC"/>
    <property type="match status" value="1"/>
</dbReference>
<dbReference type="Pfam" id="PF08220">
    <property type="entry name" value="HTH_DeoR"/>
    <property type="match status" value="1"/>
</dbReference>
<dbReference type="InterPro" id="IPR050313">
    <property type="entry name" value="Carb_Metab_HTH_regulators"/>
</dbReference>
<dbReference type="SUPFAM" id="SSF46785">
    <property type="entry name" value="Winged helix' DNA-binding domain"/>
    <property type="match status" value="1"/>
</dbReference>
<dbReference type="PANTHER" id="PTHR30363:SF44">
    <property type="entry name" value="AGA OPERON TRANSCRIPTIONAL REPRESSOR-RELATED"/>
    <property type="match status" value="1"/>
</dbReference>
<dbReference type="RefSeq" id="WP_123959815.1">
    <property type="nucleotide sequence ID" value="NZ_CP033898.1"/>
</dbReference>
<dbReference type="GO" id="GO:0003700">
    <property type="term" value="F:DNA-binding transcription factor activity"/>
    <property type="evidence" value="ECO:0007669"/>
    <property type="project" value="InterPro"/>
</dbReference>
<evidence type="ECO:0000256" key="1">
    <source>
        <dbReference type="ARBA" id="ARBA00023015"/>
    </source>
</evidence>
<dbReference type="SMART" id="SM01134">
    <property type="entry name" value="DeoRC"/>
    <property type="match status" value="1"/>
</dbReference>
<evidence type="ECO:0000256" key="2">
    <source>
        <dbReference type="ARBA" id="ARBA00023125"/>
    </source>
</evidence>
<proteinExistence type="predicted"/>
<dbReference type="OrthoDB" id="7688673at2"/>
<dbReference type="SMART" id="SM00420">
    <property type="entry name" value="HTH_DEOR"/>
    <property type="match status" value="1"/>
</dbReference>
<evidence type="ECO:0000256" key="3">
    <source>
        <dbReference type="ARBA" id="ARBA00023163"/>
    </source>
</evidence>
<evidence type="ECO:0000313" key="6">
    <source>
        <dbReference type="Proteomes" id="UP000271426"/>
    </source>
</evidence>
<dbReference type="AlphaFoldDB" id="A0A3G6IT34"/>
<dbReference type="GO" id="GO:0003677">
    <property type="term" value="F:DNA binding"/>
    <property type="evidence" value="ECO:0007669"/>
    <property type="project" value="UniProtKB-KW"/>
</dbReference>
<dbReference type="KEGG" id="cpso:CPPEL_03440"/>
<protein>
    <submittedName>
        <fullName evidence="5">HTH-type transcriptional regulator UlaR</fullName>
    </submittedName>
</protein>
<dbReference type="Gene3D" id="3.40.50.1360">
    <property type="match status" value="1"/>
</dbReference>
<keyword evidence="3" id="KW-0804">Transcription</keyword>
<dbReference type="InterPro" id="IPR036390">
    <property type="entry name" value="WH_DNA-bd_sf"/>
</dbReference>
<gene>
    <name evidence="5" type="primary">ulaR</name>
    <name evidence="5" type="ORF">CPPEL_03440</name>
</gene>
<evidence type="ECO:0000259" key="4">
    <source>
        <dbReference type="PROSITE" id="PS51000"/>
    </source>
</evidence>
<accession>A0A3G6IT34</accession>
<keyword evidence="1" id="KW-0805">Transcription regulation</keyword>
<dbReference type="Gene3D" id="1.10.10.10">
    <property type="entry name" value="Winged helix-like DNA-binding domain superfamily/Winged helix DNA-binding domain"/>
    <property type="match status" value="1"/>
</dbReference>
<dbReference type="PANTHER" id="PTHR30363">
    <property type="entry name" value="HTH-TYPE TRANSCRIPTIONAL REGULATOR SRLR-RELATED"/>
    <property type="match status" value="1"/>
</dbReference>
<dbReference type="InterPro" id="IPR037171">
    <property type="entry name" value="NagB/RpiA_transferase-like"/>
</dbReference>
<reference evidence="5 6" key="1">
    <citation type="submission" date="2018-11" db="EMBL/GenBank/DDBJ databases">
        <authorList>
            <person name="Kleinhagauer T."/>
            <person name="Glaeser S.P."/>
            <person name="Spergser J."/>
            <person name="Ruckert C."/>
            <person name="Kaempfer P."/>
            <person name="Busse H.-J."/>
        </authorList>
    </citation>
    <scope>NUCLEOTIDE SEQUENCE [LARGE SCALE GENOMIC DNA]</scope>
    <source>
        <strain evidence="5 6">812CH</strain>
    </source>
</reference>
<name>A0A3G6IT34_9CORY</name>
<dbReference type="Proteomes" id="UP000271426">
    <property type="component" value="Chromosome"/>
</dbReference>
<dbReference type="PRINTS" id="PR00037">
    <property type="entry name" value="HTHLACR"/>
</dbReference>
<dbReference type="PROSITE" id="PS51000">
    <property type="entry name" value="HTH_DEOR_2"/>
    <property type="match status" value="1"/>
</dbReference>
<keyword evidence="6" id="KW-1185">Reference proteome</keyword>
<dbReference type="InterPro" id="IPR036388">
    <property type="entry name" value="WH-like_DNA-bd_sf"/>
</dbReference>
<evidence type="ECO:0000313" key="5">
    <source>
        <dbReference type="EMBL" id="AZA08819.1"/>
    </source>
</evidence>
<dbReference type="SUPFAM" id="SSF100950">
    <property type="entry name" value="NagB/RpiA/CoA transferase-like"/>
    <property type="match status" value="1"/>
</dbReference>